<dbReference type="Proteomes" id="UP000237000">
    <property type="component" value="Unassembled WGS sequence"/>
</dbReference>
<dbReference type="OrthoDB" id="10347098at2759"/>
<accession>A0A2P5FQS2</accession>
<sequence length="82" mass="9309">MLPARFLAEPAVTLPPTLKAALTKIETESWFKLEGRQGQDWKSFDIGFGSWLGKRLEKFFIRCQTISFTRIAKSLAFVCLVA</sequence>
<name>A0A2P5FQS2_TREOI</name>
<evidence type="ECO:0000313" key="1">
    <source>
        <dbReference type="EMBL" id="POO00150.1"/>
    </source>
</evidence>
<protein>
    <submittedName>
        <fullName evidence="1">Uncharacterized protein</fullName>
    </submittedName>
</protein>
<dbReference type="InParanoid" id="A0A2P5FQS2"/>
<dbReference type="AlphaFoldDB" id="A0A2P5FQS2"/>
<proteinExistence type="predicted"/>
<keyword evidence="2" id="KW-1185">Reference proteome</keyword>
<gene>
    <name evidence="1" type="ORF">TorRG33x02_039280</name>
</gene>
<reference evidence="2" key="1">
    <citation type="submission" date="2016-06" db="EMBL/GenBank/DDBJ databases">
        <title>Parallel loss of symbiosis genes in relatives of nitrogen-fixing non-legume Parasponia.</title>
        <authorList>
            <person name="Van Velzen R."/>
            <person name="Holmer R."/>
            <person name="Bu F."/>
            <person name="Rutten L."/>
            <person name="Van Zeijl A."/>
            <person name="Liu W."/>
            <person name="Santuari L."/>
            <person name="Cao Q."/>
            <person name="Sharma T."/>
            <person name="Shen D."/>
            <person name="Roswanjaya Y."/>
            <person name="Wardhani T."/>
            <person name="Kalhor M.S."/>
            <person name="Jansen J."/>
            <person name="Van den Hoogen J."/>
            <person name="Gungor B."/>
            <person name="Hartog M."/>
            <person name="Hontelez J."/>
            <person name="Verver J."/>
            <person name="Yang W.-C."/>
            <person name="Schijlen E."/>
            <person name="Repin R."/>
            <person name="Schilthuizen M."/>
            <person name="Schranz E."/>
            <person name="Heidstra R."/>
            <person name="Miyata K."/>
            <person name="Fedorova E."/>
            <person name="Kohlen W."/>
            <person name="Bisseling T."/>
            <person name="Smit S."/>
            <person name="Geurts R."/>
        </authorList>
    </citation>
    <scope>NUCLEOTIDE SEQUENCE [LARGE SCALE GENOMIC DNA]</scope>
    <source>
        <strain evidence="2">cv. RG33-2</strain>
    </source>
</reference>
<dbReference type="EMBL" id="JXTC01000014">
    <property type="protein sequence ID" value="POO00150.1"/>
    <property type="molecule type" value="Genomic_DNA"/>
</dbReference>
<evidence type="ECO:0000313" key="2">
    <source>
        <dbReference type="Proteomes" id="UP000237000"/>
    </source>
</evidence>
<comment type="caution">
    <text evidence="1">The sequence shown here is derived from an EMBL/GenBank/DDBJ whole genome shotgun (WGS) entry which is preliminary data.</text>
</comment>
<organism evidence="1 2">
    <name type="scientific">Trema orientale</name>
    <name type="common">Charcoal tree</name>
    <name type="synonym">Celtis orientalis</name>
    <dbReference type="NCBI Taxonomy" id="63057"/>
    <lineage>
        <taxon>Eukaryota</taxon>
        <taxon>Viridiplantae</taxon>
        <taxon>Streptophyta</taxon>
        <taxon>Embryophyta</taxon>
        <taxon>Tracheophyta</taxon>
        <taxon>Spermatophyta</taxon>
        <taxon>Magnoliopsida</taxon>
        <taxon>eudicotyledons</taxon>
        <taxon>Gunneridae</taxon>
        <taxon>Pentapetalae</taxon>
        <taxon>rosids</taxon>
        <taxon>fabids</taxon>
        <taxon>Rosales</taxon>
        <taxon>Cannabaceae</taxon>
        <taxon>Trema</taxon>
    </lineage>
</organism>